<feature type="transmembrane region" description="Helical" evidence="7">
    <location>
        <begin position="246"/>
        <end position="268"/>
    </location>
</feature>
<dbReference type="RefSeq" id="WP_382399830.1">
    <property type="nucleotide sequence ID" value="NZ_JBHSWH010000001.1"/>
</dbReference>
<evidence type="ECO:0000256" key="5">
    <source>
        <dbReference type="ARBA" id="ARBA00023136"/>
    </source>
</evidence>
<feature type="transmembrane region" description="Helical" evidence="7">
    <location>
        <begin position="204"/>
        <end position="225"/>
    </location>
</feature>
<comment type="caution">
    <text evidence="8">The sequence shown here is derived from an EMBL/GenBank/DDBJ whole genome shotgun (WGS) entry which is preliminary data.</text>
</comment>
<dbReference type="NCBIfam" id="NF037982">
    <property type="entry name" value="Nramp_1"/>
    <property type="match status" value="1"/>
</dbReference>
<evidence type="ECO:0000256" key="4">
    <source>
        <dbReference type="ARBA" id="ARBA00022989"/>
    </source>
</evidence>
<dbReference type="Pfam" id="PF01566">
    <property type="entry name" value="Nramp"/>
    <property type="match status" value="1"/>
</dbReference>
<feature type="transmembrane region" description="Helical" evidence="7">
    <location>
        <begin position="390"/>
        <end position="411"/>
    </location>
</feature>
<evidence type="ECO:0000256" key="6">
    <source>
        <dbReference type="SAM" id="MobiDB-lite"/>
    </source>
</evidence>
<evidence type="ECO:0000313" key="9">
    <source>
        <dbReference type="Proteomes" id="UP001596298"/>
    </source>
</evidence>
<keyword evidence="5 7" id="KW-0472">Membrane</keyword>
<evidence type="ECO:0000313" key="8">
    <source>
        <dbReference type="EMBL" id="MFC6705045.1"/>
    </source>
</evidence>
<feature type="transmembrane region" description="Helical" evidence="7">
    <location>
        <begin position="137"/>
        <end position="154"/>
    </location>
</feature>
<organism evidence="8 9">
    <name type="scientific">Flexivirga alba</name>
    <dbReference type="NCBI Taxonomy" id="702742"/>
    <lineage>
        <taxon>Bacteria</taxon>
        <taxon>Bacillati</taxon>
        <taxon>Actinomycetota</taxon>
        <taxon>Actinomycetes</taxon>
        <taxon>Micrococcales</taxon>
        <taxon>Dermacoccaceae</taxon>
        <taxon>Flexivirga</taxon>
    </lineage>
</organism>
<proteinExistence type="predicted"/>
<feature type="transmembrane region" description="Helical" evidence="7">
    <location>
        <begin position="61"/>
        <end position="83"/>
    </location>
</feature>
<dbReference type="InterPro" id="IPR001046">
    <property type="entry name" value="NRAMP_fam"/>
</dbReference>
<dbReference type="PANTHER" id="PTHR11706:SF33">
    <property type="entry name" value="NATURAL RESISTANCE-ASSOCIATED MACROPHAGE PROTEIN 2"/>
    <property type="match status" value="1"/>
</dbReference>
<feature type="region of interest" description="Disordered" evidence="6">
    <location>
        <begin position="1"/>
        <end position="25"/>
    </location>
</feature>
<sequence>MVTSDRSMRRARSRPRAPRGPGAAGSRLLRLGPAFVAAIAYVDPGNIATNTTAGSRYGFGLLWVVLLAVAAAGPVQYLSAKLGAVTGKSMALVLSTRLNPSSRVLYWLQAEGVAVATDLAEVVGASIALHLLFGMPMWWGAIVTAVAGGALMVIRDRVGERGFQLIMVLGLAVIGAGFILGVLMGPAPAGFDIRPQLHDQQMVLLATGIVGATVMPHAIYLHSALTTSQLGSIRRRLRDNRLDVTLAMLVAGTVNVSMLVLGATALRGHRDEDFGALAHALADRVGDGARIGFILALLVSGVTSTAVGIRSGEVVMAGLLRRRVPMLARRVVVLIPAVVLLALEVPAVDLLVWSQVALALGLPLALIPLVLLTSSASVMGEQVNRRAMTLVCWIITSAVVALDVALLVIPLTGV</sequence>
<keyword evidence="9" id="KW-1185">Reference proteome</keyword>
<evidence type="ECO:0000256" key="3">
    <source>
        <dbReference type="ARBA" id="ARBA00022692"/>
    </source>
</evidence>
<keyword evidence="4 7" id="KW-1133">Transmembrane helix</keyword>
<feature type="transmembrane region" description="Helical" evidence="7">
    <location>
        <begin position="358"/>
        <end position="378"/>
    </location>
</feature>
<name>A0ABW2AED2_9MICO</name>
<dbReference type="EMBL" id="JBHSWH010000001">
    <property type="protein sequence ID" value="MFC6705045.1"/>
    <property type="molecule type" value="Genomic_DNA"/>
</dbReference>
<gene>
    <name evidence="8" type="ORF">ACFQDH_07120</name>
</gene>
<evidence type="ECO:0000256" key="7">
    <source>
        <dbReference type="SAM" id="Phobius"/>
    </source>
</evidence>
<evidence type="ECO:0000256" key="1">
    <source>
        <dbReference type="ARBA" id="ARBA00004141"/>
    </source>
</evidence>
<keyword evidence="2" id="KW-0813">Transport</keyword>
<accession>A0ABW2AED2</accession>
<dbReference type="PANTHER" id="PTHR11706">
    <property type="entry name" value="SOLUTE CARRIER PROTEIN FAMILY 11 MEMBER"/>
    <property type="match status" value="1"/>
</dbReference>
<keyword evidence="3 7" id="KW-0812">Transmembrane</keyword>
<feature type="transmembrane region" description="Helical" evidence="7">
    <location>
        <begin position="331"/>
        <end position="352"/>
    </location>
</feature>
<comment type="subcellular location">
    <subcellularLocation>
        <location evidence="1">Membrane</location>
        <topology evidence="1">Multi-pass membrane protein</topology>
    </subcellularLocation>
</comment>
<evidence type="ECO:0000256" key="2">
    <source>
        <dbReference type="ARBA" id="ARBA00022448"/>
    </source>
</evidence>
<dbReference type="PRINTS" id="PR00447">
    <property type="entry name" value="NATRESASSCMP"/>
</dbReference>
<protein>
    <submittedName>
        <fullName evidence="8">Nramp family divalent metal transporter</fullName>
    </submittedName>
</protein>
<reference evidence="9" key="1">
    <citation type="journal article" date="2019" name="Int. J. Syst. Evol. Microbiol.">
        <title>The Global Catalogue of Microorganisms (GCM) 10K type strain sequencing project: providing services to taxonomists for standard genome sequencing and annotation.</title>
        <authorList>
            <consortium name="The Broad Institute Genomics Platform"/>
            <consortium name="The Broad Institute Genome Sequencing Center for Infectious Disease"/>
            <person name="Wu L."/>
            <person name="Ma J."/>
        </authorList>
    </citation>
    <scope>NUCLEOTIDE SEQUENCE [LARGE SCALE GENOMIC DNA]</scope>
    <source>
        <strain evidence="9">CCUG 58127</strain>
    </source>
</reference>
<dbReference type="Proteomes" id="UP001596298">
    <property type="component" value="Unassembled WGS sequence"/>
</dbReference>
<feature type="transmembrane region" description="Helical" evidence="7">
    <location>
        <begin position="166"/>
        <end position="184"/>
    </location>
</feature>
<feature type="transmembrane region" description="Helical" evidence="7">
    <location>
        <begin position="288"/>
        <end position="310"/>
    </location>
</feature>